<comment type="similarity">
    <text evidence="2">Belongs to the eukaryotic RPC9 RNA polymerase subunit family.</text>
</comment>
<feature type="domain" description="RNA polymerase Rpb4/RPC9 core" evidence="8">
    <location>
        <begin position="18"/>
        <end position="140"/>
    </location>
</feature>
<keyword evidence="10" id="KW-1185">Reference proteome</keyword>
<evidence type="ECO:0000259" key="8">
    <source>
        <dbReference type="SMART" id="SM00657"/>
    </source>
</evidence>
<evidence type="ECO:0000256" key="7">
    <source>
        <dbReference type="SAM" id="MobiDB-lite"/>
    </source>
</evidence>
<sequence length="200" mass="23114">MKIEVARENFLSNYEVYKYMLDIQRDNNWTFTLAADPDTKPKKRKRTTDSLIDLEIITRDLSGYLVKNNQTQSTDPNTFVKMMQGLNKFELEKIEKLQIVNYLPRSMVTLYALIEECDQRFDEDQCSEMLELISTLFPVDDEEGDDEEGDGEEGEYDEEGMEGVEPAGEDEDDGVEVADELEHEPLYGKVADEDPKEIDE</sequence>
<evidence type="ECO:0000256" key="3">
    <source>
        <dbReference type="ARBA" id="ARBA00016672"/>
    </source>
</evidence>
<dbReference type="SUPFAM" id="SSF47819">
    <property type="entry name" value="HRDC-like"/>
    <property type="match status" value="1"/>
</dbReference>
<dbReference type="EMBL" id="BSXU01001611">
    <property type="protein sequence ID" value="GMG29286.1"/>
    <property type="molecule type" value="Genomic_DNA"/>
</dbReference>
<dbReference type="AlphaFoldDB" id="A0A9W7DFB5"/>
<dbReference type="InterPro" id="IPR038846">
    <property type="entry name" value="RPC9"/>
</dbReference>
<evidence type="ECO:0000256" key="2">
    <source>
        <dbReference type="ARBA" id="ARBA00006898"/>
    </source>
</evidence>
<feature type="compositionally biased region" description="Basic and acidic residues" evidence="7">
    <location>
        <begin position="183"/>
        <end position="193"/>
    </location>
</feature>
<evidence type="ECO:0000256" key="4">
    <source>
        <dbReference type="ARBA" id="ARBA00022478"/>
    </source>
</evidence>
<evidence type="ECO:0000256" key="6">
    <source>
        <dbReference type="ARBA" id="ARBA00023242"/>
    </source>
</evidence>
<gene>
    <name evidence="9" type="ORF">Amon01_000369800</name>
</gene>
<reference evidence="9" key="1">
    <citation type="submission" date="2023-04" db="EMBL/GenBank/DDBJ databases">
        <title>Ambrosiozyma monospora NBRC 1965.</title>
        <authorList>
            <person name="Ichikawa N."/>
            <person name="Sato H."/>
            <person name="Tonouchi N."/>
        </authorList>
    </citation>
    <scope>NUCLEOTIDE SEQUENCE</scope>
    <source>
        <strain evidence="9">NBRC 1965</strain>
    </source>
</reference>
<comment type="subcellular location">
    <subcellularLocation>
        <location evidence="1">Nucleus</location>
    </subcellularLocation>
</comment>
<keyword evidence="6" id="KW-0539">Nucleus</keyword>
<dbReference type="Proteomes" id="UP001165063">
    <property type="component" value="Unassembled WGS sequence"/>
</dbReference>
<dbReference type="InterPro" id="IPR010997">
    <property type="entry name" value="HRDC-like_sf"/>
</dbReference>
<dbReference type="Pfam" id="PF03874">
    <property type="entry name" value="RNA_pol_Rpb4"/>
    <property type="match status" value="1"/>
</dbReference>
<proteinExistence type="inferred from homology"/>
<dbReference type="PANTHER" id="PTHR15561">
    <property type="entry name" value="CALCITONIN GENE-RELATED PEPTIDE-RECEPTOR COMPONENT PROTEIN"/>
    <property type="match status" value="1"/>
</dbReference>
<dbReference type="InterPro" id="IPR038324">
    <property type="entry name" value="Rpb4/RPC9_sf"/>
</dbReference>
<protein>
    <recommendedName>
        <fullName evidence="3">DNA-directed RNA polymerase III subunit RPC9</fullName>
    </recommendedName>
</protein>
<dbReference type="SMART" id="SM00657">
    <property type="entry name" value="RPOL4c"/>
    <property type="match status" value="1"/>
</dbReference>
<dbReference type="InterPro" id="IPR005574">
    <property type="entry name" value="Rpb4/RPC9"/>
</dbReference>
<evidence type="ECO:0000313" key="10">
    <source>
        <dbReference type="Proteomes" id="UP001165063"/>
    </source>
</evidence>
<keyword evidence="5" id="KW-0804">Transcription</keyword>
<dbReference type="InterPro" id="IPR006590">
    <property type="entry name" value="RNA_pol_Rpb4/RPC9_core"/>
</dbReference>
<evidence type="ECO:0000313" key="9">
    <source>
        <dbReference type="EMBL" id="GMG29286.1"/>
    </source>
</evidence>
<feature type="compositionally biased region" description="Acidic residues" evidence="7">
    <location>
        <begin position="139"/>
        <end position="182"/>
    </location>
</feature>
<dbReference type="GO" id="GO:0005666">
    <property type="term" value="C:RNA polymerase III complex"/>
    <property type="evidence" value="ECO:0007669"/>
    <property type="project" value="InterPro"/>
</dbReference>
<dbReference type="Gene3D" id="1.20.1250.40">
    <property type="match status" value="1"/>
</dbReference>
<feature type="region of interest" description="Disordered" evidence="7">
    <location>
        <begin position="138"/>
        <end position="200"/>
    </location>
</feature>
<name>A0A9W7DFB5_AMBMO</name>
<dbReference type="GO" id="GO:0000166">
    <property type="term" value="F:nucleotide binding"/>
    <property type="evidence" value="ECO:0007669"/>
    <property type="project" value="InterPro"/>
</dbReference>
<comment type="caution">
    <text evidence="9">The sequence shown here is derived from an EMBL/GenBank/DDBJ whole genome shotgun (WGS) entry which is preliminary data.</text>
</comment>
<evidence type="ECO:0000256" key="5">
    <source>
        <dbReference type="ARBA" id="ARBA00023163"/>
    </source>
</evidence>
<accession>A0A9W7DFB5</accession>
<keyword evidence="4" id="KW-0240">DNA-directed RNA polymerase</keyword>
<dbReference type="OrthoDB" id="1746530at2759"/>
<evidence type="ECO:0000256" key="1">
    <source>
        <dbReference type="ARBA" id="ARBA00004123"/>
    </source>
</evidence>
<dbReference type="GO" id="GO:0006384">
    <property type="term" value="P:transcription initiation at RNA polymerase III promoter"/>
    <property type="evidence" value="ECO:0007669"/>
    <property type="project" value="InterPro"/>
</dbReference>
<dbReference type="PANTHER" id="PTHR15561:SF0">
    <property type="entry name" value="DNA-DIRECTED RNA POLYMERASE III SUBUNIT RPC9"/>
    <property type="match status" value="1"/>
</dbReference>
<organism evidence="9 10">
    <name type="scientific">Ambrosiozyma monospora</name>
    <name type="common">Yeast</name>
    <name type="synonym">Endomycopsis monosporus</name>
    <dbReference type="NCBI Taxonomy" id="43982"/>
    <lineage>
        <taxon>Eukaryota</taxon>
        <taxon>Fungi</taxon>
        <taxon>Dikarya</taxon>
        <taxon>Ascomycota</taxon>
        <taxon>Saccharomycotina</taxon>
        <taxon>Pichiomycetes</taxon>
        <taxon>Pichiales</taxon>
        <taxon>Pichiaceae</taxon>
        <taxon>Ambrosiozyma</taxon>
    </lineage>
</organism>